<dbReference type="STRING" id="247523.B0W48_15480"/>
<proteinExistence type="predicted"/>
<dbReference type="Pfam" id="PF00534">
    <property type="entry name" value="Glycos_transf_1"/>
    <property type="match status" value="1"/>
</dbReference>
<dbReference type="GO" id="GO:1901135">
    <property type="term" value="P:carbohydrate derivative metabolic process"/>
    <property type="evidence" value="ECO:0007669"/>
    <property type="project" value="UniProtKB-ARBA"/>
</dbReference>
<dbReference type="PANTHER" id="PTHR12526">
    <property type="entry name" value="GLYCOSYLTRANSFERASE"/>
    <property type="match status" value="1"/>
</dbReference>
<keyword evidence="3" id="KW-0808">Transferase</keyword>
<dbReference type="Gene3D" id="3.40.50.2000">
    <property type="entry name" value="Glycogen Phosphorylase B"/>
    <property type="match status" value="2"/>
</dbReference>
<reference evidence="3 4" key="1">
    <citation type="submission" date="2017-02" db="EMBL/GenBank/DDBJ databases">
        <title>Complete genome sequence of the cold-active Pseudoalteromonas aliena strain EH1 isolated from Arctic seawater.</title>
        <authorList>
            <person name="Kim E."/>
            <person name="Heo E."/>
            <person name="Kim H."/>
            <person name="Kim D."/>
        </authorList>
    </citation>
    <scope>NUCLEOTIDE SEQUENCE [LARGE SCALE GENOMIC DNA]</scope>
    <source>
        <strain evidence="3 4">EH1</strain>
    </source>
</reference>
<sequence>MNVLHLVQHFKIGGLEKMAVTLMQKSQFADSSVVVSLEGTLSEAIKDWPQLTSFGHRLMCLNKAEKFDLNIVKKLSEIIKQYNIDVIHSHHIGPMLYASMACIKNRQVRHVSTIHDAWYLKSFKQRLITKALNRLTKIHWVADAQVVAKDFFNETAIKTDKTILNGIDFNQFIGINESDARQQLNLPQDVNLVGCSARLELGKGHFALLRILSSLPIYTELVFAGTGSLHSKLVDYASTLGILDRVHFLGNVQSMQLFYSAINVMCLYSQREGLPLSILESMACGKAIVATDVGGIREVLTDKQGILIKPGNEMGLKTAIVKAINMKQGDCIREHVFSIANANKMSAEYDHFYNGLSS</sequence>
<dbReference type="InterPro" id="IPR028098">
    <property type="entry name" value="Glyco_trans_4-like_N"/>
</dbReference>
<dbReference type="KEGG" id="paln:B0W48_15480"/>
<protein>
    <submittedName>
        <fullName evidence="3">Glycosyltransferase</fullName>
    </submittedName>
</protein>
<dbReference type="AlphaFoldDB" id="A0A1Q2H0Z6"/>
<name>A0A1Q2H0Z6_9GAMM</name>
<accession>A0A1Q2H0Z6</accession>
<dbReference type="SUPFAM" id="SSF53756">
    <property type="entry name" value="UDP-Glycosyltransferase/glycogen phosphorylase"/>
    <property type="match status" value="1"/>
</dbReference>
<feature type="domain" description="Glycosyltransferase subfamily 4-like N-terminal" evidence="2">
    <location>
        <begin position="13"/>
        <end position="135"/>
    </location>
</feature>
<dbReference type="Proteomes" id="UP000188243">
    <property type="component" value="Chromosome"/>
</dbReference>
<dbReference type="InterPro" id="IPR001296">
    <property type="entry name" value="Glyco_trans_1"/>
</dbReference>
<evidence type="ECO:0000259" key="1">
    <source>
        <dbReference type="Pfam" id="PF00534"/>
    </source>
</evidence>
<dbReference type="GO" id="GO:0016757">
    <property type="term" value="F:glycosyltransferase activity"/>
    <property type="evidence" value="ECO:0007669"/>
    <property type="project" value="InterPro"/>
</dbReference>
<dbReference type="EMBL" id="CP019628">
    <property type="protein sequence ID" value="AQQ01048.1"/>
    <property type="molecule type" value="Genomic_DNA"/>
</dbReference>
<dbReference type="RefSeq" id="WP_077537706.1">
    <property type="nucleotide sequence ID" value="NZ_CP019628.1"/>
</dbReference>
<dbReference type="PANTHER" id="PTHR12526:SF630">
    <property type="entry name" value="GLYCOSYLTRANSFERASE"/>
    <property type="match status" value="1"/>
</dbReference>
<evidence type="ECO:0000313" key="3">
    <source>
        <dbReference type="EMBL" id="AQQ01048.1"/>
    </source>
</evidence>
<organism evidence="3 4">
    <name type="scientific">Pseudoalteromonas aliena</name>
    <dbReference type="NCBI Taxonomy" id="247523"/>
    <lineage>
        <taxon>Bacteria</taxon>
        <taxon>Pseudomonadati</taxon>
        <taxon>Pseudomonadota</taxon>
        <taxon>Gammaproteobacteria</taxon>
        <taxon>Alteromonadales</taxon>
        <taxon>Pseudoalteromonadaceae</taxon>
        <taxon>Pseudoalteromonas</taxon>
    </lineage>
</organism>
<evidence type="ECO:0000259" key="2">
    <source>
        <dbReference type="Pfam" id="PF13439"/>
    </source>
</evidence>
<dbReference type="Pfam" id="PF13439">
    <property type="entry name" value="Glyco_transf_4"/>
    <property type="match status" value="1"/>
</dbReference>
<gene>
    <name evidence="3" type="ORF">B0W48_15480</name>
</gene>
<evidence type="ECO:0000313" key="4">
    <source>
        <dbReference type="Proteomes" id="UP000188243"/>
    </source>
</evidence>
<feature type="domain" description="Glycosyl transferase family 1" evidence="1">
    <location>
        <begin position="179"/>
        <end position="327"/>
    </location>
</feature>